<dbReference type="InterPro" id="IPR004776">
    <property type="entry name" value="Mem_transp_PIN-like"/>
</dbReference>
<protein>
    <recommendedName>
        <fullName evidence="10">AEC family transporter</fullName>
    </recommendedName>
</protein>
<proteinExistence type="predicted"/>
<reference evidence="8 9" key="1">
    <citation type="submission" date="2018-08" db="EMBL/GenBank/DDBJ databases">
        <title>Draft genome sequence of Psychrilyobacter sp. strain SD5 isolated from Black Sea water.</title>
        <authorList>
            <person name="Yadav S."/>
            <person name="Villanueva L."/>
            <person name="Damste J.S.S."/>
        </authorList>
    </citation>
    <scope>NUCLEOTIDE SEQUENCE [LARGE SCALE GENOMIC DNA]</scope>
    <source>
        <strain evidence="8 9">SD5</strain>
    </source>
</reference>
<feature type="transmembrane region" description="Helical" evidence="7">
    <location>
        <begin position="35"/>
        <end position="51"/>
    </location>
</feature>
<feature type="transmembrane region" description="Helical" evidence="7">
    <location>
        <begin position="6"/>
        <end position="23"/>
    </location>
</feature>
<name>A0ABX9KFH8_9FUSO</name>
<evidence type="ECO:0008006" key="10">
    <source>
        <dbReference type="Google" id="ProtNLM"/>
    </source>
</evidence>
<dbReference type="PANTHER" id="PTHR36838">
    <property type="entry name" value="AUXIN EFFLUX CARRIER FAMILY PROTEIN"/>
    <property type="match status" value="1"/>
</dbReference>
<feature type="transmembrane region" description="Helical" evidence="7">
    <location>
        <begin position="63"/>
        <end position="83"/>
    </location>
</feature>
<feature type="transmembrane region" description="Helical" evidence="7">
    <location>
        <begin position="187"/>
        <end position="206"/>
    </location>
</feature>
<comment type="caution">
    <text evidence="8">The sequence shown here is derived from an EMBL/GenBank/DDBJ whole genome shotgun (WGS) entry which is preliminary data.</text>
</comment>
<feature type="transmembrane region" description="Helical" evidence="7">
    <location>
        <begin position="125"/>
        <end position="144"/>
    </location>
</feature>
<organism evidence="8 9">
    <name type="scientific">Psychrilyobacter piezotolerans</name>
    <dbReference type="NCBI Taxonomy" id="2293438"/>
    <lineage>
        <taxon>Bacteria</taxon>
        <taxon>Fusobacteriati</taxon>
        <taxon>Fusobacteriota</taxon>
        <taxon>Fusobacteriia</taxon>
        <taxon>Fusobacteriales</taxon>
        <taxon>Fusobacteriaceae</taxon>
        <taxon>Psychrilyobacter</taxon>
    </lineage>
</organism>
<gene>
    <name evidence="8" type="ORF">DYH56_10355</name>
</gene>
<dbReference type="Proteomes" id="UP000263486">
    <property type="component" value="Unassembled WGS sequence"/>
</dbReference>
<feature type="transmembrane region" description="Helical" evidence="7">
    <location>
        <begin position="156"/>
        <end position="175"/>
    </location>
</feature>
<feature type="transmembrane region" description="Helical" evidence="7">
    <location>
        <begin position="213"/>
        <end position="233"/>
    </location>
</feature>
<keyword evidence="5 7" id="KW-1133">Transmembrane helix</keyword>
<feature type="transmembrane region" description="Helical" evidence="7">
    <location>
        <begin position="245"/>
        <end position="263"/>
    </location>
</feature>
<keyword evidence="3" id="KW-1003">Cell membrane</keyword>
<keyword evidence="2" id="KW-0813">Transport</keyword>
<evidence type="ECO:0000313" key="8">
    <source>
        <dbReference type="EMBL" id="REI40551.1"/>
    </source>
</evidence>
<evidence type="ECO:0000256" key="4">
    <source>
        <dbReference type="ARBA" id="ARBA00022692"/>
    </source>
</evidence>
<comment type="subcellular location">
    <subcellularLocation>
        <location evidence="1">Membrane</location>
        <topology evidence="1">Multi-pass membrane protein</topology>
    </subcellularLocation>
</comment>
<evidence type="ECO:0000256" key="2">
    <source>
        <dbReference type="ARBA" id="ARBA00022448"/>
    </source>
</evidence>
<evidence type="ECO:0000256" key="7">
    <source>
        <dbReference type="SAM" id="Phobius"/>
    </source>
</evidence>
<dbReference type="RefSeq" id="WP_114642796.1">
    <property type="nucleotide sequence ID" value="NZ_JAACIO010000019.1"/>
</dbReference>
<dbReference type="PANTHER" id="PTHR36838:SF3">
    <property type="entry name" value="TRANSPORTER AUXIN EFFLUX CARRIER EC FAMILY"/>
    <property type="match status" value="1"/>
</dbReference>
<evidence type="ECO:0000256" key="5">
    <source>
        <dbReference type="ARBA" id="ARBA00022989"/>
    </source>
</evidence>
<accession>A0ABX9KFH8</accession>
<keyword evidence="4 7" id="KW-0812">Transmembrane</keyword>
<sequence length="294" mass="32816">MFELILNKAVPINLIFFLGYFLKKTGALNEEDGRVFLKGMFYAFIPAILFQSVRKTQFEADFLVYPLVIIMFQILMFILGKLLTSRMKISRDKKIVIRGSLIIMNSGFVVPFYIAFYGVENMWRMGLYDFGNSLMVFVLVYSMFLRSELKEVVKSLRSPPIAAIVLGIIAGKFGIPIPEFIDTTLNQIGNLVGPSIMLGLGLYFTPSLKNIKISLLVVGLKIVLGVGIGLLLIQVLPFDSLSNKTVLYMTASPVGANILTFAVLSKMDTKFPSEIVSLSIVINLFLIPLLFILI</sequence>
<feature type="transmembrane region" description="Helical" evidence="7">
    <location>
        <begin position="275"/>
        <end position="293"/>
    </location>
</feature>
<evidence type="ECO:0000256" key="1">
    <source>
        <dbReference type="ARBA" id="ARBA00004141"/>
    </source>
</evidence>
<dbReference type="Pfam" id="PF03547">
    <property type="entry name" value="Mem_trans"/>
    <property type="match status" value="2"/>
</dbReference>
<keyword evidence="6 7" id="KW-0472">Membrane</keyword>
<keyword evidence="9" id="KW-1185">Reference proteome</keyword>
<evidence type="ECO:0000256" key="3">
    <source>
        <dbReference type="ARBA" id="ARBA00022475"/>
    </source>
</evidence>
<dbReference type="EMBL" id="QUAJ01000018">
    <property type="protein sequence ID" value="REI40551.1"/>
    <property type="molecule type" value="Genomic_DNA"/>
</dbReference>
<evidence type="ECO:0000313" key="9">
    <source>
        <dbReference type="Proteomes" id="UP000263486"/>
    </source>
</evidence>
<feature type="transmembrane region" description="Helical" evidence="7">
    <location>
        <begin position="95"/>
        <end position="119"/>
    </location>
</feature>
<evidence type="ECO:0000256" key="6">
    <source>
        <dbReference type="ARBA" id="ARBA00023136"/>
    </source>
</evidence>